<name>A0ABR7DNM2_9BACT</name>
<keyword evidence="2" id="KW-1185">Reference proteome</keyword>
<gene>
    <name evidence="1" type="ORF">H8S65_09705</name>
</gene>
<comment type="caution">
    <text evidence="1">The sequence shown here is derived from an EMBL/GenBank/DDBJ whole genome shotgun (WGS) entry which is preliminary data.</text>
</comment>
<reference evidence="1 2" key="1">
    <citation type="submission" date="2020-08" db="EMBL/GenBank/DDBJ databases">
        <title>Genome public.</title>
        <authorList>
            <person name="Liu C."/>
            <person name="Sun Q."/>
        </authorList>
    </citation>
    <scope>NUCLEOTIDE SEQUENCE [LARGE SCALE GENOMIC DNA]</scope>
    <source>
        <strain evidence="1 2">NSJ-79</strain>
    </source>
</reference>
<dbReference type="PROSITE" id="PS51257">
    <property type="entry name" value="PROKAR_LIPOPROTEIN"/>
    <property type="match status" value="1"/>
</dbReference>
<dbReference type="PANTHER" id="PTHR36848">
    <property type="entry name" value="DNA-BINDING PROTEIN (PUTATIVE SECRETED PROTEIN)-RELATED"/>
    <property type="match status" value="1"/>
</dbReference>
<organism evidence="1 2">
    <name type="scientific">Parabacteroides hominis</name>
    <dbReference type="NCBI Taxonomy" id="2763057"/>
    <lineage>
        <taxon>Bacteria</taxon>
        <taxon>Pseudomonadati</taxon>
        <taxon>Bacteroidota</taxon>
        <taxon>Bacteroidia</taxon>
        <taxon>Bacteroidales</taxon>
        <taxon>Tannerellaceae</taxon>
        <taxon>Parabacteroides</taxon>
    </lineage>
</organism>
<dbReference type="RefSeq" id="WP_186929794.1">
    <property type="nucleotide sequence ID" value="NZ_JACOOJ010000014.1"/>
</dbReference>
<evidence type="ECO:0000313" key="1">
    <source>
        <dbReference type="EMBL" id="MBC5633043.1"/>
    </source>
</evidence>
<dbReference type="SUPFAM" id="SSF49785">
    <property type="entry name" value="Galactose-binding domain-like"/>
    <property type="match status" value="1"/>
</dbReference>
<evidence type="ECO:0008006" key="3">
    <source>
        <dbReference type="Google" id="ProtNLM"/>
    </source>
</evidence>
<protein>
    <recommendedName>
        <fullName evidence="3">Glycoside hydrolase</fullName>
    </recommendedName>
</protein>
<dbReference type="Gene3D" id="2.60.120.260">
    <property type="entry name" value="Galactose-binding domain-like"/>
    <property type="match status" value="1"/>
</dbReference>
<accession>A0ABR7DNM2</accession>
<dbReference type="PANTHER" id="PTHR36848:SF2">
    <property type="entry name" value="SECRETED PROTEIN"/>
    <property type="match status" value="1"/>
</dbReference>
<evidence type="ECO:0000313" key="2">
    <source>
        <dbReference type="Proteomes" id="UP000651475"/>
    </source>
</evidence>
<dbReference type="Proteomes" id="UP000651475">
    <property type="component" value="Unassembled WGS sequence"/>
</dbReference>
<sequence>MNTRHIIRNFIYAVAGGILSLGTVGCSGNKAETTDSFSTLETQFSNPSSEFRTAPFMVWNGKVTEAEIDRMLKDFKDAGCGGAFIHPRPGMITEYMSDEWYSLYRYAVDKGKEMGLDIWIYDENSYPSGFAGGHVPEEMPESYNQGQGLALTKAELLPDETDAYSIILKKEGDKWADITQNTNTYKKAKGDYYLYKKTYLGKSDWYGGYSYVDLLVPGVTEKFIDITMKGYEKSIQDEFGKSVFGIFTDEPNISSPGGLRWTPDLFEVFQKQWGYDLKPLLPLLNEETGNWKQVRHNYMETLLQMFVDRWSKPWHNYCEANNLKWTGHYWEHGWPQMNDGPDNMAMYAWHQVPAIDMLFNQFDETNPQAQFGNIRAVKELRSAANQTGRSRTLSETYGGGGWDETFKDFKRLGDWEYVLGVNFMNQHLAHMTLTGARKYDYPPVFTYHSPWWPDYRELNDYYGRLSFVMSKGVQKNDILVLEPTSTLWSYYVHAGSSPKLMEIGTDFQAFVTTLEKNQVAYDLGSENIIKDLGKVENGRFIVGNTSYSTVVLPPMMETLNKPTFNLLRQFVEQGGQIITFSAPTRIDGAVNDELAGLLASTAVTSLPELSKDVIARYFSSDNFSITFNGGNLYHHRRQFADGELVFLVNSSMDEVVDGTLSTQGKAMLEMDALNGEIYTYPSSKEGDKLSTSFRIEPAGSLLLYCSAKKPKSYPERPGKVGSSPVTATSRTTVSRLRDNALTIDFCDVTVKGKTHKKQHFSRAADIAFKAHGFTNGNPWNTSVQYKRNILDRDNFKDGGFTASYHFTVNDAFDYSGIKLVSERPELFTVKINGNLVNALPGEWWLDRSFGVYPIGGQVKKGSNTVELSINPMSIFAEIEPVYIIGNFSVVPEQEGWSIDAPQESFTLGSWKEQKQPFYSWDMSYSKEYALNDLTDRYAVKLNKWNGTVAEVYVNGKKAGMIAFDPWQLDVTSYLKEGSNTIDVHVIGSLKNLLGPHYRNPAPGLASPWHWKNVDKPIPGKEYQMVDYGLMEDFELIH</sequence>
<dbReference type="InterPro" id="IPR008979">
    <property type="entry name" value="Galactose-bd-like_sf"/>
</dbReference>
<dbReference type="Pfam" id="PF17132">
    <property type="entry name" value="Glyco_hydro_106"/>
    <property type="match status" value="1"/>
</dbReference>
<dbReference type="EMBL" id="JACOOJ010000014">
    <property type="protein sequence ID" value="MBC5633043.1"/>
    <property type="molecule type" value="Genomic_DNA"/>
</dbReference>
<dbReference type="InterPro" id="IPR053161">
    <property type="entry name" value="Ulvan_degrading_GH"/>
</dbReference>
<proteinExistence type="predicted"/>